<dbReference type="Proteomes" id="UP001206925">
    <property type="component" value="Unassembled WGS sequence"/>
</dbReference>
<reference evidence="1" key="1">
    <citation type="submission" date="2022-06" db="EMBL/GenBank/DDBJ databases">
        <title>Uncovering the hologenomic basis of an extraordinary plant invasion.</title>
        <authorList>
            <person name="Bieker V.C."/>
            <person name="Martin M.D."/>
            <person name="Gilbert T."/>
            <person name="Hodgins K."/>
            <person name="Battlay P."/>
            <person name="Petersen B."/>
            <person name="Wilson J."/>
        </authorList>
    </citation>
    <scope>NUCLEOTIDE SEQUENCE</scope>
    <source>
        <strain evidence="1">AA19_3_7</strain>
        <tissue evidence="1">Leaf</tissue>
    </source>
</reference>
<evidence type="ECO:0000313" key="1">
    <source>
        <dbReference type="EMBL" id="KAI7749897.1"/>
    </source>
</evidence>
<evidence type="ECO:0000313" key="2">
    <source>
        <dbReference type="Proteomes" id="UP001206925"/>
    </source>
</evidence>
<proteinExistence type="predicted"/>
<comment type="caution">
    <text evidence="1">The sequence shown here is derived from an EMBL/GenBank/DDBJ whole genome shotgun (WGS) entry which is preliminary data.</text>
</comment>
<dbReference type="InterPro" id="IPR038562">
    <property type="entry name" value="Ribosomal_eL34_C_sf"/>
</dbReference>
<accession>A0AAD5CXT8</accession>
<sequence>MEEGFAVEAFRRLGIVVQLKLPWKFSFASLGILLSLQVQNGYSCYRNWVSNLQCILGMMFEACKIDGATPKPSHLRVYVLSCVKGYLGTEELSIVPTVPCLLFASSVGKVRIVIISSFLVEEHKIMKKVLKIQKAKEKTAF</sequence>
<dbReference type="EMBL" id="JAMZMK010006264">
    <property type="protein sequence ID" value="KAI7749897.1"/>
    <property type="molecule type" value="Genomic_DNA"/>
</dbReference>
<name>A0AAD5CXT8_AMBAR</name>
<keyword evidence="2" id="KW-1185">Reference proteome</keyword>
<organism evidence="1 2">
    <name type="scientific">Ambrosia artemisiifolia</name>
    <name type="common">Common ragweed</name>
    <dbReference type="NCBI Taxonomy" id="4212"/>
    <lineage>
        <taxon>Eukaryota</taxon>
        <taxon>Viridiplantae</taxon>
        <taxon>Streptophyta</taxon>
        <taxon>Embryophyta</taxon>
        <taxon>Tracheophyta</taxon>
        <taxon>Spermatophyta</taxon>
        <taxon>Magnoliopsida</taxon>
        <taxon>eudicotyledons</taxon>
        <taxon>Gunneridae</taxon>
        <taxon>Pentapetalae</taxon>
        <taxon>asterids</taxon>
        <taxon>campanulids</taxon>
        <taxon>Asterales</taxon>
        <taxon>Asteraceae</taxon>
        <taxon>Asteroideae</taxon>
        <taxon>Heliantheae alliance</taxon>
        <taxon>Heliantheae</taxon>
        <taxon>Ambrosia</taxon>
    </lineage>
</organism>
<gene>
    <name evidence="1" type="ORF">M8C21_014070</name>
</gene>
<dbReference type="Gene3D" id="6.20.340.10">
    <property type="match status" value="1"/>
</dbReference>
<protein>
    <submittedName>
        <fullName evidence="1">Uncharacterized protein</fullName>
    </submittedName>
</protein>
<dbReference type="AlphaFoldDB" id="A0AAD5CXT8"/>